<dbReference type="EMBL" id="AP029267">
    <property type="protein sequence ID" value="BFG03169.1"/>
    <property type="molecule type" value="Genomic_DNA"/>
</dbReference>
<feature type="compositionally biased region" description="Acidic residues" evidence="1">
    <location>
        <begin position="131"/>
        <end position="141"/>
    </location>
</feature>
<evidence type="ECO:0000313" key="2">
    <source>
        <dbReference type="EMBL" id="BFG03169.1"/>
    </source>
</evidence>
<protein>
    <submittedName>
        <fullName evidence="2">Uncharacterized protein</fullName>
    </submittedName>
</protein>
<evidence type="ECO:0000256" key="1">
    <source>
        <dbReference type="SAM" id="MobiDB-lite"/>
    </source>
</evidence>
<reference evidence="2 3" key="1">
    <citation type="submission" date="2024-02" db="EMBL/GenBank/DDBJ databases">
        <title>A chromosome-level genome assembly of Drosophila madeirensis, a fruit fly species endemic to Madeira island.</title>
        <authorList>
            <person name="Tomihara K."/>
            <person name="Llopart A."/>
            <person name="Yamamoto D."/>
        </authorList>
    </citation>
    <scope>NUCLEOTIDE SEQUENCE [LARGE SCALE GENOMIC DNA]</scope>
    <source>
        <strain evidence="2 3">RF1</strain>
    </source>
</reference>
<dbReference type="Proteomes" id="UP001500889">
    <property type="component" value="Chromosome E"/>
</dbReference>
<gene>
    <name evidence="2" type="ORF">DMAD_02489</name>
</gene>
<proteinExistence type="predicted"/>
<evidence type="ECO:0000313" key="3">
    <source>
        <dbReference type="Proteomes" id="UP001500889"/>
    </source>
</evidence>
<sequence length="159" mass="17607">MADGGACGAFLDIGSKPINKNASIKRVRSGWSLRMAITMPSTSSLSSANSSKERKVSLEPAGGRSLGKATYRMLFTGFKIDIQFVYWSSVTCSLMEICTGWSCCKIWRSTSWQSSSEHNEWISLCDSESEHSDEEEGDEDRELASYKLPPAESTEDLRL</sequence>
<dbReference type="AlphaFoldDB" id="A0AAU9G4Y7"/>
<feature type="region of interest" description="Disordered" evidence="1">
    <location>
        <begin position="126"/>
        <end position="159"/>
    </location>
</feature>
<keyword evidence="3" id="KW-1185">Reference proteome</keyword>
<organism evidence="2 3">
    <name type="scientific">Drosophila madeirensis</name>
    <name type="common">Fruit fly</name>
    <dbReference type="NCBI Taxonomy" id="30013"/>
    <lineage>
        <taxon>Eukaryota</taxon>
        <taxon>Metazoa</taxon>
        <taxon>Ecdysozoa</taxon>
        <taxon>Arthropoda</taxon>
        <taxon>Hexapoda</taxon>
        <taxon>Insecta</taxon>
        <taxon>Pterygota</taxon>
        <taxon>Neoptera</taxon>
        <taxon>Endopterygota</taxon>
        <taxon>Diptera</taxon>
        <taxon>Brachycera</taxon>
        <taxon>Muscomorpha</taxon>
        <taxon>Ephydroidea</taxon>
        <taxon>Drosophilidae</taxon>
        <taxon>Drosophila</taxon>
        <taxon>Sophophora</taxon>
    </lineage>
</organism>
<accession>A0AAU9G4Y7</accession>
<name>A0AAU9G4Y7_DROMD</name>